<dbReference type="RefSeq" id="WP_135282792.1">
    <property type="nucleotide sequence ID" value="NZ_SRIO01000025.1"/>
</dbReference>
<dbReference type="OrthoDB" id="5455845at2"/>
<keyword evidence="2" id="KW-1185">Reference proteome</keyword>
<sequence>MAIQISSGLRNHMLISGSFKSGLDGGVLKIFAGAMPSTADADSSALTVLCTISLDATGTGITFASTVSAGILAKNASEIWRGQITATGTASFFRWMAISDTGALSTTEKRVQGTVGLAGADLNFSSLSFVSGNYKVIDSLNVALPLI</sequence>
<proteinExistence type="predicted"/>
<evidence type="ECO:0000313" key="1">
    <source>
        <dbReference type="EMBL" id="TFZ81388.1"/>
    </source>
</evidence>
<comment type="caution">
    <text evidence="1">The sequence shown here is derived from an EMBL/GenBank/DDBJ whole genome shotgun (WGS) entry which is preliminary data.</text>
</comment>
<dbReference type="AlphaFoldDB" id="A0A4Z0F6T3"/>
<dbReference type="EMBL" id="SRIO01000025">
    <property type="protein sequence ID" value="TFZ81388.1"/>
    <property type="molecule type" value="Genomic_DNA"/>
</dbReference>
<evidence type="ECO:0000313" key="2">
    <source>
        <dbReference type="Proteomes" id="UP000297890"/>
    </source>
</evidence>
<dbReference type="Proteomes" id="UP000297890">
    <property type="component" value="Unassembled WGS sequence"/>
</dbReference>
<reference evidence="1 2" key="1">
    <citation type="journal article" date="2019" name="ISME J.">
        <title>Candidatus Macondimonas diazotrophica, a novel gammaproteobacterial genus dominating crude-oil-contaminated coastal sediments.</title>
        <authorList>
            <person name="Karthikeyan S."/>
            <person name="Konstantinidis K."/>
        </authorList>
    </citation>
    <scope>NUCLEOTIDE SEQUENCE [LARGE SCALE GENOMIC DNA]</scope>
    <source>
        <strain evidence="1 2">KTK01</strain>
    </source>
</reference>
<accession>A0A4Z0F6T3</accession>
<gene>
    <name evidence="1" type="ORF">E4680_12685</name>
</gene>
<protein>
    <submittedName>
        <fullName evidence="1">Uncharacterized protein</fullName>
    </submittedName>
</protein>
<organism evidence="1 2">
    <name type="scientific">Candidatus Macondimonas diazotrophica</name>
    <dbReference type="NCBI Taxonomy" id="2305248"/>
    <lineage>
        <taxon>Bacteria</taxon>
        <taxon>Pseudomonadati</taxon>
        <taxon>Pseudomonadota</taxon>
        <taxon>Gammaproteobacteria</taxon>
        <taxon>Chromatiales</taxon>
        <taxon>Ectothiorhodospiraceae</taxon>
        <taxon>Candidatus Macondimonas</taxon>
    </lineage>
</organism>
<name>A0A4Z0F6T3_9GAMM</name>